<evidence type="ECO:0000313" key="2">
    <source>
        <dbReference type="EMBL" id="MPC25789.1"/>
    </source>
</evidence>
<feature type="compositionally biased region" description="Low complexity" evidence="1">
    <location>
        <begin position="1"/>
        <end position="14"/>
    </location>
</feature>
<dbReference type="AlphaFoldDB" id="A0A5B7DXH0"/>
<evidence type="ECO:0000256" key="1">
    <source>
        <dbReference type="SAM" id="MobiDB-lite"/>
    </source>
</evidence>
<sequence length="61" mass="6867">MEVSPTPSVSSSPPVTRPTPVCPTRRFIMFSDVASILFHKEDDSDAQFLRLQIVLLKSVEY</sequence>
<gene>
    <name evidence="2" type="ORF">E2C01_018911</name>
</gene>
<organism evidence="2 3">
    <name type="scientific">Portunus trituberculatus</name>
    <name type="common">Swimming crab</name>
    <name type="synonym">Neptunus trituberculatus</name>
    <dbReference type="NCBI Taxonomy" id="210409"/>
    <lineage>
        <taxon>Eukaryota</taxon>
        <taxon>Metazoa</taxon>
        <taxon>Ecdysozoa</taxon>
        <taxon>Arthropoda</taxon>
        <taxon>Crustacea</taxon>
        <taxon>Multicrustacea</taxon>
        <taxon>Malacostraca</taxon>
        <taxon>Eumalacostraca</taxon>
        <taxon>Eucarida</taxon>
        <taxon>Decapoda</taxon>
        <taxon>Pleocyemata</taxon>
        <taxon>Brachyura</taxon>
        <taxon>Eubrachyura</taxon>
        <taxon>Portunoidea</taxon>
        <taxon>Portunidae</taxon>
        <taxon>Portuninae</taxon>
        <taxon>Portunus</taxon>
    </lineage>
</organism>
<evidence type="ECO:0000313" key="3">
    <source>
        <dbReference type="Proteomes" id="UP000324222"/>
    </source>
</evidence>
<accession>A0A5B7DXH0</accession>
<feature type="region of interest" description="Disordered" evidence="1">
    <location>
        <begin position="1"/>
        <end position="21"/>
    </location>
</feature>
<protein>
    <submittedName>
        <fullName evidence="2">Uncharacterized protein</fullName>
    </submittedName>
</protein>
<name>A0A5B7DXH0_PORTR</name>
<proteinExistence type="predicted"/>
<dbReference type="Proteomes" id="UP000324222">
    <property type="component" value="Unassembled WGS sequence"/>
</dbReference>
<dbReference type="EMBL" id="VSRR010001508">
    <property type="protein sequence ID" value="MPC25789.1"/>
    <property type="molecule type" value="Genomic_DNA"/>
</dbReference>
<keyword evidence="3" id="KW-1185">Reference proteome</keyword>
<comment type="caution">
    <text evidence="2">The sequence shown here is derived from an EMBL/GenBank/DDBJ whole genome shotgun (WGS) entry which is preliminary data.</text>
</comment>
<reference evidence="2 3" key="1">
    <citation type="submission" date="2019-05" db="EMBL/GenBank/DDBJ databases">
        <title>Another draft genome of Portunus trituberculatus and its Hox gene families provides insights of decapod evolution.</title>
        <authorList>
            <person name="Jeong J.-H."/>
            <person name="Song I."/>
            <person name="Kim S."/>
            <person name="Choi T."/>
            <person name="Kim D."/>
            <person name="Ryu S."/>
            <person name="Kim W."/>
        </authorList>
    </citation>
    <scope>NUCLEOTIDE SEQUENCE [LARGE SCALE GENOMIC DNA]</scope>
    <source>
        <tissue evidence="2">Muscle</tissue>
    </source>
</reference>